<dbReference type="InterPro" id="IPR039329">
    <property type="entry name" value="SIAE"/>
</dbReference>
<dbReference type="Gene3D" id="3.40.50.1110">
    <property type="entry name" value="SGNH hydrolase"/>
    <property type="match status" value="1"/>
</dbReference>
<reference evidence="2" key="2">
    <citation type="submission" date="2021-10" db="EMBL/GenBank/DDBJ databases">
        <title>Collection of gut derived symbiotic bacterial strains cultured from healthy donors.</title>
        <authorList>
            <person name="Lin H."/>
            <person name="Littmann E."/>
            <person name="Claire K."/>
            <person name="Pamer E."/>
        </authorList>
    </citation>
    <scope>NUCLEOTIDE SEQUENCE</scope>
    <source>
        <strain evidence="2">MSK.23.105</strain>
    </source>
</reference>
<evidence type="ECO:0000313" key="2">
    <source>
        <dbReference type="EMBL" id="MCB5644198.1"/>
    </source>
</evidence>
<accession>A0A6N2TG23</accession>
<dbReference type="Proteomes" id="UP001198148">
    <property type="component" value="Unassembled WGS sequence"/>
</dbReference>
<dbReference type="EMBL" id="CACRSN010000009">
    <property type="protein sequence ID" value="VYT04734.1"/>
    <property type="molecule type" value="Genomic_DNA"/>
</dbReference>
<feature type="region of interest" description="Disordered" evidence="1">
    <location>
        <begin position="1"/>
        <end position="28"/>
    </location>
</feature>
<dbReference type="EMBL" id="JAJBPF010000003">
    <property type="protein sequence ID" value="MCB5644198.1"/>
    <property type="molecule type" value="Genomic_DNA"/>
</dbReference>
<proteinExistence type="predicted"/>
<dbReference type="GO" id="GO:0005975">
    <property type="term" value="P:carbohydrate metabolic process"/>
    <property type="evidence" value="ECO:0007669"/>
    <property type="project" value="TreeGrafter"/>
</dbReference>
<dbReference type="RefSeq" id="WP_065454149.1">
    <property type="nucleotide sequence ID" value="NZ_BCXO01000031.1"/>
</dbReference>
<gene>
    <name evidence="3" type="ORF">BBLFYP81_01402</name>
    <name evidence="2" type="ORF">LIP63_02055</name>
</gene>
<reference evidence="3" key="1">
    <citation type="submission" date="2019-11" db="EMBL/GenBank/DDBJ databases">
        <authorList>
            <person name="Feng L."/>
        </authorList>
    </citation>
    <scope>NUCLEOTIDE SEQUENCE</scope>
    <source>
        <strain evidence="3">BbreveLFYP81</strain>
    </source>
</reference>
<dbReference type="SUPFAM" id="SSF52266">
    <property type="entry name" value="SGNH hydrolase"/>
    <property type="match status" value="1"/>
</dbReference>
<dbReference type="PANTHER" id="PTHR22901:SF0">
    <property type="entry name" value="SIALATE O-ACETYLESTERASE"/>
    <property type="match status" value="1"/>
</dbReference>
<organism evidence="3">
    <name type="scientific">Bifidobacterium breve</name>
    <dbReference type="NCBI Taxonomy" id="1685"/>
    <lineage>
        <taxon>Bacteria</taxon>
        <taxon>Bacillati</taxon>
        <taxon>Actinomycetota</taxon>
        <taxon>Actinomycetes</taxon>
        <taxon>Bifidobacteriales</taxon>
        <taxon>Bifidobacteriaceae</taxon>
        <taxon>Bifidobacterium</taxon>
    </lineage>
</organism>
<dbReference type="AlphaFoldDB" id="A0A6N2TG23"/>
<dbReference type="InterPro" id="IPR036514">
    <property type="entry name" value="SGNH_hydro_sf"/>
</dbReference>
<sequence>MSASPQTATGPAPGANASGVDESAAEAARNKPIGTAEFRPSAIFSHDMVLQRGKPIVLFGTGTPGRPVVTVLSTADGSALIRRQSSRSITDSVSAIGSIAPDGTWMVTLPPLEAGGPYTLTISDRTSVTLKYFNVMVGEVWIASGQSNIEFELHNDRDADSAIAASDDPLLRFFNVPKFGVVDSELIAAENQSAWRASSPDSCSTMSAIAYYFARKLRRDLGPDVPVGIVDCYIGGTSITSWMSEHMLTATEAGRGYLDRYHQQIDGKTDQQFHDETDSWQCTFNAWNEQIAAAQAAVPDITWDVLNARYGECPWPPPVTPFSQYHVTGAFNAMVRRLAPFSTRGVLWYQGEEDEQRYASYRELLGCMIGEWRTLWSRRAGGDFSDSYDVGRIVADDAARGHGAEPIADTPAASVGNEAELPFIIVQLPRWIDQKEYNSGIDRMFWPHIREAQADAARIIPDVYLAVTFDTGEFNNIHPTDKRPVGERIALQAEAHVYGLPVHADGPAFVSLASAGETADELQVRFDNADGLHFGPWSGSDDVGHLPAVHSSESGETEPLWTVNRCDAAASGFEIAGSDGIYHRADARIEADTVVLHADAVSHPICARYGWFSWGPAPLFNAFGLPAAPFRIHK</sequence>
<protein>
    <submittedName>
        <fullName evidence="2">Sialate O-acetylesterase</fullName>
    </submittedName>
</protein>
<evidence type="ECO:0000313" key="3">
    <source>
        <dbReference type="EMBL" id="VYT04734.1"/>
    </source>
</evidence>
<evidence type="ECO:0000256" key="1">
    <source>
        <dbReference type="SAM" id="MobiDB-lite"/>
    </source>
</evidence>
<name>A0A6N2TG23_BIFBR</name>
<dbReference type="PANTHER" id="PTHR22901">
    <property type="entry name" value="SIALATE O-ACETYLESTERASE"/>
    <property type="match status" value="1"/>
</dbReference>
<dbReference type="GO" id="GO:0001681">
    <property type="term" value="F:sialate O-acetylesterase activity"/>
    <property type="evidence" value="ECO:0007669"/>
    <property type="project" value="InterPro"/>
</dbReference>